<evidence type="ECO:0000313" key="2">
    <source>
        <dbReference type="Proteomes" id="UP001320148"/>
    </source>
</evidence>
<accession>A0ABN6FAL6</accession>
<proteinExistence type="predicted"/>
<organism evidence="1 2">
    <name type="scientific">Desulfoluna limicola</name>
    <dbReference type="NCBI Taxonomy" id="2810562"/>
    <lineage>
        <taxon>Bacteria</taxon>
        <taxon>Pseudomonadati</taxon>
        <taxon>Thermodesulfobacteriota</taxon>
        <taxon>Desulfobacteria</taxon>
        <taxon>Desulfobacterales</taxon>
        <taxon>Desulfolunaceae</taxon>
        <taxon>Desulfoluna</taxon>
    </lineage>
</organism>
<evidence type="ECO:0000313" key="1">
    <source>
        <dbReference type="EMBL" id="BCS97565.1"/>
    </source>
</evidence>
<reference evidence="1 2" key="1">
    <citation type="submission" date="2021-02" db="EMBL/GenBank/DDBJ databases">
        <title>Complete genome of Desulfoluna sp. strain ASN36.</title>
        <authorList>
            <person name="Takahashi A."/>
            <person name="Kojima H."/>
            <person name="Fukui M."/>
        </authorList>
    </citation>
    <scope>NUCLEOTIDE SEQUENCE [LARGE SCALE GENOMIC DNA]</scope>
    <source>
        <strain evidence="1 2">ASN36</strain>
    </source>
</reference>
<protein>
    <recommendedName>
        <fullName evidence="3">Co-chaperone DjlA N-terminal domain-containing protein</fullName>
    </recommendedName>
</protein>
<evidence type="ECO:0008006" key="3">
    <source>
        <dbReference type="Google" id="ProtNLM"/>
    </source>
</evidence>
<dbReference type="Proteomes" id="UP001320148">
    <property type="component" value="Chromosome"/>
</dbReference>
<name>A0ABN6FAL6_9BACT</name>
<dbReference type="EMBL" id="AP024488">
    <property type="protein sequence ID" value="BCS97565.1"/>
    <property type="molecule type" value="Genomic_DNA"/>
</dbReference>
<keyword evidence="2" id="KW-1185">Reference proteome</keyword>
<gene>
    <name evidence="1" type="ORF">DSLASN_31970</name>
</gene>
<sequence>MNEIFKMAGEKAVHAVWSVSDGEILVPILGMLDQGNDVSMERIAFSDSEEAIAYGYGKLDANESNAKGAVFIMDGFVTLDEGRFDALIVQIRGYDDYEMACTLALPYRPDSHEKGFAIYRPKLLEYPEEAQASQEANLDAFFDGIEGHELAYPVWQAAYADSFDSEPGGASKEGDLTPEEWELLMQAPYLVFLTVAAADGVVDKKEVKSLTKILAKAKEQPSVLLQRVLAESAHQAGEIINGIIARGGNTIDALQRVQELVDSRFDADEAMLFKVSLLLISKEVAEASGGGFLGFGKKISKEEKMAMAAIALTLKLNDQEG</sequence>